<accession>E6ZVS0</accession>
<organism evidence="1 2">
    <name type="scientific">Sporisorium reilianum (strain SRZ2)</name>
    <name type="common">Maize head smut fungus</name>
    <dbReference type="NCBI Taxonomy" id="999809"/>
    <lineage>
        <taxon>Eukaryota</taxon>
        <taxon>Fungi</taxon>
        <taxon>Dikarya</taxon>
        <taxon>Basidiomycota</taxon>
        <taxon>Ustilaginomycotina</taxon>
        <taxon>Ustilaginomycetes</taxon>
        <taxon>Ustilaginales</taxon>
        <taxon>Ustilaginaceae</taxon>
        <taxon>Sporisorium</taxon>
    </lineage>
</organism>
<sequence length="272" mass="31347">MCRTAEANDFPCIERKGKVQLTGIERAATAKMYQKGDASHEVHKYVDQHADVWSLLAMVRNGDYPHVITKDQRQSQARQRLKVFRLRVFLHRLIRGIGESLRCKDVNRVGALFMGPVKALGAEHQIRREDAMDDELVSSIAKLFQQHVRRLPPLVSLFANNDKEQVKREAKAKSALDLCWMVVGLWSFQTLSVSSTHLESDSWQHMHFVWSFVRCAQGVSKQTMCSAKQCTHGRNCTLSGSVAARRRKTRKRKTFRRWRACDCLWSFVTMWG</sequence>
<reference evidence="1 2" key="1">
    <citation type="journal article" date="2010" name="Science">
        <title>Pathogenicity determinants in smut fungi revealed by genome comparison.</title>
        <authorList>
            <person name="Schirawski J."/>
            <person name="Mannhaupt G."/>
            <person name="Muench K."/>
            <person name="Brefort T."/>
            <person name="Schipper K."/>
            <person name="Doehlemann G."/>
            <person name="Di Stasio M."/>
            <person name="Roessel N."/>
            <person name="Mendoza-Mendoza A."/>
            <person name="Pester D."/>
            <person name="Mueller O."/>
            <person name="Winterberg B."/>
            <person name="Meyer E."/>
            <person name="Ghareeb H."/>
            <person name="Wollenberg T."/>
            <person name="Muensterkoetter M."/>
            <person name="Wong P."/>
            <person name="Walter M."/>
            <person name="Stukenbrock E."/>
            <person name="Gueldener U."/>
            <person name="Kahmann R."/>
        </authorList>
    </citation>
    <scope>NUCLEOTIDE SEQUENCE [LARGE SCALE GENOMIC DNA]</scope>
    <source>
        <strain evidence="2">SRZ2</strain>
    </source>
</reference>
<dbReference type="Proteomes" id="UP000008867">
    <property type="component" value="Chromosome 21"/>
</dbReference>
<dbReference type="EMBL" id="FQ311443">
    <property type="protein sequence ID" value="CBQ71388.1"/>
    <property type="molecule type" value="Genomic_DNA"/>
</dbReference>
<evidence type="ECO:0000313" key="2">
    <source>
        <dbReference type="Proteomes" id="UP000008867"/>
    </source>
</evidence>
<dbReference type="VEuPathDB" id="FungiDB:sr16736"/>
<dbReference type="HOGENOM" id="CLU_1023677_0_0_1"/>
<name>E6ZVS0_SPORE</name>
<evidence type="ECO:0000313" key="1">
    <source>
        <dbReference type="EMBL" id="CBQ71388.1"/>
    </source>
</evidence>
<protein>
    <submittedName>
        <fullName evidence="1">Uncharacterized protein</fullName>
    </submittedName>
</protein>
<dbReference type="AlphaFoldDB" id="E6ZVS0"/>
<proteinExistence type="predicted"/>
<keyword evidence="2" id="KW-1185">Reference proteome</keyword>
<gene>
    <name evidence="1" type="ORF">sr16736</name>
</gene>